<proteinExistence type="predicted"/>
<dbReference type="InterPro" id="IPR005005">
    <property type="entry name" value="Poxvirus_F12L"/>
</dbReference>
<dbReference type="GO" id="GO:0016032">
    <property type="term" value="P:viral process"/>
    <property type="evidence" value="ECO:0007669"/>
    <property type="project" value="InterPro"/>
</dbReference>
<keyword evidence="7" id="KW-0812">Transmembrane</keyword>
<evidence type="ECO:0000313" key="8">
    <source>
        <dbReference type="EMBL" id="ASK51229.1"/>
    </source>
</evidence>
<reference evidence="8 9" key="1">
    <citation type="journal article" date="2017" name="Virus Genes">
        <title>Characterization of Eptesipoxvirus, a novel poxvirus from a microchiropteran bat.</title>
        <authorList>
            <person name="Tu S.L."/>
            <person name="Nakazawa Y."/>
            <person name="Gao J."/>
            <person name="Wilkins K."/>
            <person name="Gallardo-Romero N."/>
            <person name="Li Y."/>
            <person name="Emerson G.L."/>
            <person name="Carroll D.S."/>
            <person name="Upton C."/>
        </authorList>
    </citation>
    <scope>NUCLEOTIDE SEQUENCE [LARGE SCALE GENOMIC DNA]</scope>
    <source>
        <strain evidence="8 9">Washington</strain>
    </source>
</reference>
<dbReference type="EMBL" id="KY747497">
    <property type="protein sequence ID" value="ASK51229.1"/>
    <property type="molecule type" value="Genomic_DNA"/>
</dbReference>
<evidence type="ECO:0000256" key="1">
    <source>
        <dbReference type="ARBA" id="ARBA00004182"/>
    </source>
</evidence>
<dbReference type="GO" id="GO:0055036">
    <property type="term" value="C:virion membrane"/>
    <property type="evidence" value="ECO:0007669"/>
    <property type="project" value="UniProtKB-SubCell"/>
</dbReference>
<dbReference type="OrthoDB" id="5986at10239"/>
<evidence type="ECO:0000256" key="5">
    <source>
        <dbReference type="ARBA" id="ARBA00023046"/>
    </source>
</evidence>
<keyword evidence="9" id="KW-1185">Reference proteome</keyword>
<keyword evidence="4" id="KW-0843">Virulence</keyword>
<feature type="transmembrane region" description="Helical" evidence="7">
    <location>
        <begin position="214"/>
        <end position="236"/>
    </location>
</feature>
<sequence>MFTLLNKFCEENNQDFITPTLNEHKGSIVLARTDCGSGIIIYDDNIDQVKLITELEKLEIVAVTEHAAPKPQPFKPISKLFIDESDNENYYFPKTTSSYAYDILCKRSENIPILKNALQKFYLDKNSSITKINEWLCKHYLYKYRFINYKDDRYTNTSTYTFIDEFIITFIGHHAIWVKSKLYSRPEMDVLPYNVEAIALKSNWTKMFSYNKQFLRMFTITINAIITSTGPLIYMISVYPGQTFINFNTKQLILDFITWIKDAMTNVNSITLVGFMSSFFGFPLLKASWPAHCGWKFVGNDCIISDDGLKIFLVDVAKFACGLSFSSYCEKWEKKSVCYPKDLISKQEAKIMIKSNEKIAYKATELLYKAVNAQVTSMNILLSPLSMFSFNKIEDMFFTRVLTISSAISDKDIYYPVGVDAVNFIYQAIRPKSILTINKIQPKNYDKYKLKSILNCIANGLYPSGKPKFVKTPLENKLYIALCEVNIKNNLKIPIIFMDDVHDSCYTFYTVLTSIDIELARKIGGCKIKEISALQWDESINISINMKETVVSIDKLKSEESDMLLENLLEITELFSNKDNYIPNNLVLFSAFAVSYCRQKLHSLIAKIDSHFLGDVICNHNYKEFWIKEGCDKILEPIKTEITKLK</sequence>
<dbReference type="Pfam" id="PF03337">
    <property type="entry name" value="Pox_F12L"/>
    <property type="match status" value="1"/>
</dbReference>
<evidence type="ECO:0000256" key="6">
    <source>
        <dbReference type="ARBA" id="ARBA00023136"/>
    </source>
</evidence>
<keyword evidence="3" id="KW-0946">Virion</keyword>
<dbReference type="Proteomes" id="UP000217428">
    <property type="component" value="Segment"/>
</dbReference>
<keyword evidence="5" id="KW-1039">Host endosome</keyword>
<evidence type="ECO:0000256" key="4">
    <source>
        <dbReference type="ARBA" id="ARBA00023026"/>
    </source>
</evidence>
<evidence type="ECO:0000256" key="2">
    <source>
        <dbReference type="ARBA" id="ARBA00004311"/>
    </source>
</evidence>
<organism evidence="8 9">
    <name type="scientific">Eptesipox virus</name>
    <dbReference type="NCBI Taxonomy" id="1329402"/>
    <lineage>
        <taxon>Viruses</taxon>
        <taxon>Varidnaviria</taxon>
        <taxon>Bamfordvirae</taxon>
        <taxon>Nucleocytoviricota</taxon>
        <taxon>Pokkesviricetes</taxon>
        <taxon>Chitovirales</taxon>
        <taxon>Poxviridae</taxon>
        <taxon>Chordopoxvirinae</taxon>
        <taxon>Vespertilionpoxvirus</taxon>
        <taxon>Vespertilionpoxvirus eptesipox</taxon>
    </lineage>
</organism>
<evidence type="ECO:0000313" key="9">
    <source>
        <dbReference type="Proteomes" id="UP000217428"/>
    </source>
</evidence>
<evidence type="ECO:0000256" key="7">
    <source>
        <dbReference type="SAM" id="Phobius"/>
    </source>
</evidence>
<comment type="subcellular location">
    <subcellularLocation>
        <location evidence="2">Host endosome</location>
    </subcellularLocation>
    <subcellularLocation>
        <location evidence="1">Virion membrane</location>
    </subcellularLocation>
</comment>
<keyword evidence="7" id="KW-1133">Transmembrane helix</keyword>
<evidence type="ECO:0000256" key="3">
    <source>
        <dbReference type="ARBA" id="ARBA00022844"/>
    </source>
</evidence>
<keyword evidence="6 7" id="KW-0472">Membrane</keyword>
<name>A0A220T690_9POXV</name>
<dbReference type="GO" id="GO:0044174">
    <property type="term" value="C:host cell endosome"/>
    <property type="evidence" value="ECO:0007669"/>
    <property type="project" value="UniProtKB-SubCell"/>
</dbReference>
<dbReference type="PIRSF" id="PIRSF015793">
    <property type="entry name" value="VAC_EEV"/>
    <property type="match status" value="1"/>
</dbReference>
<protein>
    <submittedName>
        <fullName evidence="8">EEV maturation protein</fullName>
    </submittedName>
</protein>
<gene>
    <name evidence="8" type="ORF">EPTV-WA-028</name>
</gene>
<accession>A0A220T690</accession>